<dbReference type="EMBL" id="NPEF01000434">
    <property type="protein sequence ID" value="PJZ90959.1"/>
    <property type="molecule type" value="Genomic_DNA"/>
</dbReference>
<organism evidence="2">
    <name type="scientific">Leptospira ellisii</name>
    <dbReference type="NCBI Taxonomy" id="2023197"/>
    <lineage>
        <taxon>Bacteria</taxon>
        <taxon>Pseudomonadati</taxon>
        <taxon>Spirochaetota</taxon>
        <taxon>Spirochaetia</taxon>
        <taxon>Leptospirales</taxon>
        <taxon>Leptospiraceae</taxon>
        <taxon>Leptospira</taxon>
    </lineage>
</organism>
<evidence type="ECO:0000313" key="3">
    <source>
        <dbReference type="Proteomes" id="UP000232122"/>
    </source>
</evidence>
<keyword evidence="3" id="KW-1185">Reference proteome</keyword>
<proteinExistence type="predicted"/>
<dbReference type="OrthoDB" id="5193828at2"/>
<evidence type="ECO:0000313" key="1">
    <source>
        <dbReference type="EMBL" id="MDV6237878.1"/>
    </source>
</evidence>
<name>A0A2N0B345_9LEPT</name>
<sequence length="181" mass="20774">MIKRILIISTVFYAQISFAQDLPLTIEKYKIHIRGVGKILIGMSVVDIEKVTGQKLKLEEDPLVEQNCAFYYFKNSISNLGFMFTGSAKNNMKLARIYLYKPENETISGIKIGDSITKLKSIYKEKLEETRGHYTNYLEYTYKPVDKSDKNYGIIFETNNQNITSISVGRYPELNLVEGCL</sequence>
<comment type="caution">
    <text evidence="2">The sequence shown here is derived from an EMBL/GenBank/DDBJ whole genome shotgun (WGS) entry which is preliminary data.</text>
</comment>
<protein>
    <submittedName>
        <fullName evidence="2">Uncharacterized protein</fullName>
    </submittedName>
</protein>
<dbReference type="RefSeq" id="WP_100765883.1">
    <property type="nucleotide sequence ID" value="NZ_NPEF02000042.1"/>
</dbReference>
<reference evidence="1" key="3">
    <citation type="submission" date="2023-10" db="EMBL/GenBank/DDBJ databases">
        <authorList>
            <person name="Picardeau M."/>
            <person name="Thibeaux R."/>
        </authorList>
    </citation>
    <scope>NUCLEOTIDE SEQUENCE</scope>
    <source>
        <strain evidence="1">ATI7-C-A5</strain>
    </source>
</reference>
<dbReference type="AlphaFoldDB" id="A0A2N0B345"/>
<gene>
    <name evidence="1" type="ORF">CH379_019810</name>
    <name evidence="2" type="ORF">CH379_21380</name>
</gene>
<dbReference type="Proteomes" id="UP000232122">
    <property type="component" value="Unassembled WGS sequence"/>
</dbReference>
<dbReference type="EMBL" id="NPEF02000042">
    <property type="protein sequence ID" value="MDV6237878.1"/>
    <property type="molecule type" value="Genomic_DNA"/>
</dbReference>
<accession>A0A2N0B345</accession>
<reference evidence="2" key="1">
    <citation type="submission" date="2017-07" db="EMBL/GenBank/DDBJ databases">
        <title>Leptospira spp. isolated from tropical soils.</title>
        <authorList>
            <person name="Thibeaux R."/>
            <person name="Iraola G."/>
            <person name="Ferres I."/>
            <person name="Bierque E."/>
            <person name="Girault D."/>
            <person name="Soupe-Gilbert M.-E."/>
            <person name="Picardeau M."/>
            <person name="Goarant C."/>
        </authorList>
    </citation>
    <scope>NUCLEOTIDE SEQUENCE [LARGE SCALE GENOMIC DNA]</scope>
    <source>
        <strain evidence="2">ATI7-C-A5</strain>
    </source>
</reference>
<evidence type="ECO:0000313" key="2">
    <source>
        <dbReference type="EMBL" id="PJZ90959.1"/>
    </source>
</evidence>
<reference evidence="1 3" key="2">
    <citation type="journal article" date="2018" name="Microb. Genom.">
        <title>Deciphering the unexplored Leptospira diversity from soils uncovers genomic evolution to virulence.</title>
        <authorList>
            <person name="Thibeaux R."/>
            <person name="Iraola G."/>
            <person name="Ferres I."/>
            <person name="Bierque E."/>
            <person name="Girault D."/>
            <person name="Soupe-Gilbert M.E."/>
            <person name="Picardeau M."/>
            <person name="Goarant C."/>
        </authorList>
    </citation>
    <scope>NUCLEOTIDE SEQUENCE [LARGE SCALE GENOMIC DNA]</scope>
    <source>
        <strain evidence="1 3">ATI7-C-A5</strain>
    </source>
</reference>